<keyword evidence="3" id="KW-1185">Reference proteome</keyword>
<dbReference type="Pfam" id="PF01909">
    <property type="entry name" value="NTP_transf_2"/>
    <property type="match status" value="1"/>
</dbReference>
<evidence type="ECO:0000313" key="3">
    <source>
        <dbReference type="Proteomes" id="UP001571980"/>
    </source>
</evidence>
<reference evidence="2 3" key="1">
    <citation type="submission" date="2023-03" db="EMBL/GenBank/DDBJ databases">
        <title>Speciation in Pyrococcus: adaptation to high temperature as a mechanism.</title>
        <authorList>
            <person name="Gu J."/>
        </authorList>
    </citation>
    <scope>NUCLEOTIDE SEQUENCE [LARGE SCALE GENOMIC DNA]</scope>
    <source>
        <strain evidence="2 3">LMOA34</strain>
    </source>
</reference>
<dbReference type="Proteomes" id="UP001571980">
    <property type="component" value="Unassembled WGS sequence"/>
</dbReference>
<protein>
    <recommendedName>
        <fullName evidence="1">Polymerase nucleotidyl transferase domain-containing protein</fullName>
    </recommendedName>
</protein>
<name>A0ABV4T6B8_9EURY</name>
<sequence length="61" mass="6948">MNREAILKLQEFAEELKSMLGDDLVAVIIFGSVLKSKNFDDVDVLVIAKNPQKYMEKNKGY</sequence>
<accession>A0ABV4T6B8</accession>
<dbReference type="RefSeq" id="WP_372823768.1">
    <property type="nucleotide sequence ID" value="NZ_JARRIC010000002.1"/>
</dbReference>
<evidence type="ECO:0000313" key="2">
    <source>
        <dbReference type="EMBL" id="MFA4804483.1"/>
    </source>
</evidence>
<dbReference type="InterPro" id="IPR043519">
    <property type="entry name" value="NT_sf"/>
</dbReference>
<dbReference type="InterPro" id="IPR002934">
    <property type="entry name" value="Polymerase_NTP_transf_dom"/>
</dbReference>
<organism evidence="2 3">
    <name type="scientific">Pyrococcus kukulkanii</name>
    <dbReference type="NCBI Taxonomy" id="1609559"/>
    <lineage>
        <taxon>Archaea</taxon>
        <taxon>Methanobacteriati</taxon>
        <taxon>Methanobacteriota</taxon>
        <taxon>Thermococci</taxon>
        <taxon>Thermococcales</taxon>
        <taxon>Thermococcaceae</taxon>
        <taxon>Pyrococcus</taxon>
    </lineage>
</organism>
<dbReference type="Gene3D" id="3.30.460.10">
    <property type="entry name" value="Beta Polymerase, domain 2"/>
    <property type="match status" value="1"/>
</dbReference>
<dbReference type="SUPFAM" id="SSF81301">
    <property type="entry name" value="Nucleotidyltransferase"/>
    <property type="match status" value="1"/>
</dbReference>
<gene>
    <name evidence="2" type="ORF">P8X34_07005</name>
</gene>
<comment type="caution">
    <text evidence="2">The sequence shown here is derived from an EMBL/GenBank/DDBJ whole genome shotgun (WGS) entry which is preliminary data.</text>
</comment>
<evidence type="ECO:0000259" key="1">
    <source>
        <dbReference type="Pfam" id="PF01909"/>
    </source>
</evidence>
<proteinExistence type="predicted"/>
<feature type="domain" description="Polymerase nucleotidyl transferase" evidence="1">
    <location>
        <begin position="10"/>
        <end position="53"/>
    </location>
</feature>
<dbReference type="EMBL" id="JARRIG010000004">
    <property type="protein sequence ID" value="MFA4804483.1"/>
    <property type="molecule type" value="Genomic_DNA"/>
</dbReference>